<evidence type="ECO:0000256" key="3">
    <source>
        <dbReference type="ARBA" id="ARBA00022741"/>
    </source>
</evidence>
<comment type="function">
    <text evidence="6">Part of the ABC transporter complex HmuTUV involved in hemin import. Responsible for energy coupling to the transport system.</text>
</comment>
<evidence type="ECO:0000256" key="2">
    <source>
        <dbReference type="ARBA" id="ARBA00022448"/>
    </source>
</evidence>
<gene>
    <name evidence="8" type="ORF">DLJ53_13700</name>
</gene>
<dbReference type="PROSITE" id="PS50893">
    <property type="entry name" value="ABC_TRANSPORTER_2"/>
    <property type="match status" value="1"/>
</dbReference>
<evidence type="ECO:0000259" key="7">
    <source>
        <dbReference type="PROSITE" id="PS50893"/>
    </source>
</evidence>
<proteinExistence type="inferred from homology"/>
<dbReference type="GO" id="GO:0005524">
    <property type="term" value="F:ATP binding"/>
    <property type="evidence" value="ECO:0007669"/>
    <property type="project" value="UniProtKB-KW"/>
</dbReference>
<dbReference type="FunFam" id="3.40.50.300:FF:000134">
    <property type="entry name" value="Iron-enterobactin ABC transporter ATP-binding protein"/>
    <property type="match status" value="1"/>
</dbReference>
<dbReference type="SUPFAM" id="SSF52540">
    <property type="entry name" value="P-loop containing nucleoside triphosphate hydrolases"/>
    <property type="match status" value="1"/>
</dbReference>
<evidence type="ECO:0000256" key="1">
    <source>
        <dbReference type="ARBA" id="ARBA00005417"/>
    </source>
</evidence>
<name>A0A8B2P1C9_9HYPH</name>
<keyword evidence="2" id="KW-0813">Transport</keyword>
<keyword evidence="3" id="KW-0547">Nucleotide-binding</keyword>
<feature type="domain" description="ABC transporter" evidence="7">
    <location>
        <begin position="4"/>
        <end position="239"/>
    </location>
</feature>
<dbReference type="RefSeq" id="WP_111345997.1">
    <property type="nucleotide sequence ID" value="NZ_QHHQ01000002.1"/>
</dbReference>
<dbReference type="PANTHER" id="PTHR42794">
    <property type="entry name" value="HEMIN IMPORT ATP-BINDING PROTEIN HMUV"/>
    <property type="match status" value="1"/>
</dbReference>
<dbReference type="InterPro" id="IPR003593">
    <property type="entry name" value="AAA+_ATPase"/>
</dbReference>
<dbReference type="Gene3D" id="3.40.50.300">
    <property type="entry name" value="P-loop containing nucleotide triphosphate hydrolases"/>
    <property type="match status" value="1"/>
</dbReference>
<comment type="similarity">
    <text evidence="1">Belongs to the ABC transporter superfamily.</text>
</comment>
<dbReference type="AlphaFoldDB" id="A0A8B2P1C9"/>
<dbReference type="InterPro" id="IPR017871">
    <property type="entry name" value="ABC_transporter-like_CS"/>
</dbReference>
<dbReference type="OrthoDB" id="9805601at2"/>
<sequence length="273" mass="27759">MTSLSADGLAIGYGGRAIASGLSFAAEAGEVLVLLGPNGCGKTTLFKTLLGLLPAVRGTVALGGAPVTRLSRREVARRVAYVPQSHGVPFAFSALELVTMGRTAWLGPLAQPGRADRAAAHAALERVGIAHLAGADVTHLSGGQRQLVFVARALAQEAPVLVLDEPTASLDFGNQAVVLAEIARLSGMGLTIVLSTHDPDHAFAVGTRALLMEGGAIAAQGPPAETLTETALSRVYGVGVTVERLADGRRVCVPSLSRAAAGSSPTGGAPPRR</sequence>
<evidence type="ECO:0000256" key="6">
    <source>
        <dbReference type="ARBA" id="ARBA00037066"/>
    </source>
</evidence>
<dbReference type="CDD" id="cd03214">
    <property type="entry name" value="ABC_Iron-Siderophores_B12_Hemin"/>
    <property type="match status" value="1"/>
</dbReference>
<dbReference type="PROSITE" id="PS00211">
    <property type="entry name" value="ABC_TRANSPORTER_1"/>
    <property type="match status" value="1"/>
</dbReference>
<dbReference type="InterPro" id="IPR027417">
    <property type="entry name" value="P-loop_NTPase"/>
</dbReference>
<dbReference type="Pfam" id="PF00005">
    <property type="entry name" value="ABC_tran"/>
    <property type="match status" value="1"/>
</dbReference>
<evidence type="ECO:0000313" key="8">
    <source>
        <dbReference type="EMBL" id="RAI02590.1"/>
    </source>
</evidence>
<keyword evidence="5" id="KW-1278">Translocase</keyword>
<organism evidence="8 9">
    <name type="scientific">Acuticoccus sediminis</name>
    <dbReference type="NCBI Taxonomy" id="2184697"/>
    <lineage>
        <taxon>Bacteria</taxon>
        <taxon>Pseudomonadati</taxon>
        <taxon>Pseudomonadota</taxon>
        <taxon>Alphaproteobacteria</taxon>
        <taxon>Hyphomicrobiales</taxon>
        <taxon>Amorphaceae</taxon>
        <taxon>Acuticoccus</taxon>
    </lineage>
</organism>
<dbReference type="EMBL" id="QHHQ01000002">
    <property type="protein sequence ID" value="RAI02590.1"/>
    <property type="molecule type" value="Genomic_DNA"/>
</dbReference>
<dbReference type="GO" id="GO:0016887">
    <property type="term" value="F:ATP hydrolysis activity"/>
    <property type="evidence" value="ECO:0007669"/>
    <property type="project" value="InterPro"/>
</dbReference>
<dbReference type="SMART" id="SM00382">
    <property type="entry name" value="AAA"/>
    <property type="match status" value="1"/>
</dbReference>
<dbReference type="InterPro" id="IPR003439">
    <property type="entry name" value="ABC_transporter-like_ATP-bd"/>
</dbReference>
<dbReference type="PANTHER" id="PTHR42794:SF1">
    <property type="entry name" value="HEMIN IMPORT ATP-BINDING PROTEIN HMUV"/>
    <property type="match status" value="1"/>
</dbReference>
<evidence type="ECO:0000256" key="4">
    <source>
        <dbReference type="ARBA" id="ARBA00022840"/>
    </source>
</evidence>
<protein>
    <submittedName>
        <fullName evidence="8">ABC transporter</fullName>
    </submittedName>
</protein>
<evidence type="ECO:0000256" key="5">
    <source>
        <dbReference type="ARBA" id="ARBA00022967"/>
    </source>
</evidence>
<keyword evidence="9" id="KW-1185">Reference proteome</keyword>
<keyword evidence="4" id="KW-0067">ATP-binding</keyword>
<dbReference type="Proteomes" id="UP000249590">
    <property type="component" value="Unassembled WGS sequence"/>
</dbReference>
<comment type="caution">
    <text evidence="8">The sequence shown here is derived from an EMBL/GenBank/DDBJ whole genome shotgun (WGS) entry which is preliminary data.</text>
</comment>
<accession>A0A8B2P1C9</accession>
<evidence type="ECO:0000313" key="9">
    <source>
        <dbReference type="Proteomes" id="UP000249590"/>
    </source>
</evidence>
<reference evidence="8 9" key="1">
    <citation type="submission" date="2018-05" db="EMBL/GenBank/DDBJ databases">
        <title>Acuticoccus sediminis sp. nov., isolated from deep-sea sediment of Indian Ocean.</title>
        <authorList>
            <person name="Liu X."/>
            <person name="Lai Q."/>
            <person name="Du Y."/>
            <person name="Sun F."/>
            <person name="Zhang X."/>
            <person name="Wang S."/>
            <person name="Shao Z."/>
        </authorList>
    </citation>
    <scope>NUCLEOTIDE SEQUENCE [LARGE SCALE GENOMIC DNA]</scope>
    <source>
        <strain evidence="8 9">PTG4-2</strain>
    </source>
</reference>